<protein>
    <submittedName>
        <fullName evidence="2">Uncharacterized protein</fullName>
    </submittedName>
</protein>
<dbReference type="EMBL" id="KV440971">
    <property type="protein sequence ID" value="OAD81121.1"/>
    <property type="molecule type" value="Genomic_DNA"/>
</dbReference>
<evidence type="ECO:0000256" key="1">
    <source>
        <dbReference type="SAM" id="MobiDB-lite"/>
    </source>
</evidence>
<dbReference type="Proteomes" id="UP000077315">
    <property type="component" value="Unassembled WGS sequence"/>
</dbReference>
<dbReference type="Pfam" id="PF17254">
    <property type="entry name" value="DUF5321"/>
    <property type="match status" value="1"/>
</dbReference>
<dbReference type="InParanoid" id="A0A163BES2"/>
<dbReference type="GeneID" id="28990952"/>
<keyword evidence="3" id="KW-1185">Reference proteome</keyword>
<reference evidence="3" key="1">
    <citation type="submission" date="2015-06" db="EMBL/GenBank/DDBJ databases">
        <title>Expansion of signal transduction pathways in fungi by whole-genome duplication.</title>
        <authorList>
            <consortium name="DOE Joint Genome Institute"/>
            <person name="Corrochano L.M."/>
            <person name="Kuo A."/>
            <person name="Marcet-Houben M."/>
            <person name="Polaino S."/>
            <person name="Salamov A."/>
            <person name="Villalobos J.M."/>
            <person name="Alvarez M.I."/>
            <person name="Avalos J."/>
            <person name="Benito E.P."/>
            <person name="Benoit I."/>
            <person name="Burger G."/>
            <person name="Camino L.P."/>
            <person name="Canovas D."/>
            <person name="Cerda-Olmedo E."/>
            <person name="Cheng J.-F."/>
            <person name="Dominguez A."/>
            <person name="Elias M."/>
            <person name="Eslava A.P."/>
            <person name="Glaser F."/>
            <person name="Grimwood J."/>
            <person name="Gutierrez G."/>
            <person name="Heitman J."/>
            <person name="Henrissat B."/>
            <person name="Iturriaga E.A."/>
            <person name="Lang B.F."/>
            <person name="Lavin J.L."/>
            <person name="Lee S."/>
            <person name="Li W."/>
            <person name="Lindquist E."/>
            <person name="Lopez-Garcia S."/>
            <person name="Luque E.M."/>
            <person name="Marcos A.T."/>
            <person name="Martin J."/>
            <person name="McCluskey K."/>
            <person name="Medina H.R."/>
            <person name="Miralles-Duran A."/>
            <person name="Miyazaki A."/>
            <person name="Munoz-Torres E."/>
            <person name="Oguiza J.A."/>
            <person name="Ohm R."/>
            <person name="Olmedo M."/>
            <person name="Orejas M."/>
            <person name="Ortiz-Castellanos L."/>
            <person name="Pisabarro A.G."/>
            <person name="Rodriguez-Romero J."/>
            <person name="Ruiz-Herrera J."/>
            <person name="Ruiz-Vazquez R."/>
            <person name="Sanz C."/>
            <person name="Schackwitz W."/>
            <person name="Schmutz J."/>
            <person name="Shahriari M."/>
            <person name="Shelest E."/>
            <person name="Silva-Franco F."/>
            <person name="Soanes D."/>
            <person name="Syed K."/>
            <person name="Tagua V.G."/>
            <person name="Talbot N.J."/>
            <person name="Thon M."/>
            <person name="De vries R.P."/>
            <person name="Wiebenga A."/>
            <person name="Yadav J.S."/>
            <person name="Braun E.L."/>
            <person name="Baker S."/>
            <person name="Garre V."/>
            <person name="Horwitz B."/>
            <person name="Torres-Martinez S."/>
            <person name="Idnurm A."/>
            <person name="Herrera-Estrella A."/>
            <person name="Gabaldon T."/>
            <person name="Grigoriev I.V."/>
        </authorList>
    </citation>
    <scope>NUCLEOTIDE SEQUENCE [LARGE SCALE GENOMIC DNA]</scope>
    <source>
        <strain evidence="3">NRRL 1555(-)</strain>
    </source>
</reference>
<accession>A0A163BES2</accession>
<organism evidence="2 3">
    <name type="scientific">Phycomyces blakesleeanus (strain ATCC 8743b / DSM 1359 / FGSC 10004 / NBRC 33097 / NRRL 1555)</name>
    <dbReference type="NCBI Taxonomy" id="763407"/>
    <lineage>
        <taxon>Eukaryota</taxon>
        <taxon>Fungi</taxon>
        <taxon>Fungi incertae sedis</taxon>
        <taxon>Mucoromycota</taxon>
        <taxon>Mucoromycotina</taxon>
        <taxon>Mucoromycetes</taxon>
        <taxon>Mucorales</taxon>
        <taxon>Phycomycetaceae</taxon>
        <taxon>Phycomyces</taxon>
    </lineage>
</organism>
<dbReference type="OrthoDB" id="2253354at2759"/>
<sequence length="198" mass="22695">MSFIPRVGISIATKACLNPGPLARPLIRRAFLTPVRTMSTPTAASASRDQQNNLRVAASHFKRQRHLPYFLEYLMWVVFGSEALHLIWLKMEYKEYKEKVEHKIQLLQEIVTRIEQGQEFTDSLREEIKMVLLNNKQASATNDVDIDDAYLEKLIASSEKQSVAEDGAEFNGPVEEKRSTRWVESTETIDGKKKPVFL</sequence>
<feature type="region of interest" description="Disordered" evidence="1">
    <location>
        <begin position="161"/>
        <end position="186"/>
    </location>
</feature>
<gene>
    <name evidence="2" type="ORF">PHYBLDRAFT_138670</name>
</gene>
<evidence type="ECO:0000313" key="3">
    <source>
        <dbReference type="Proteomes" id="UP000077315"/>
    </source>
</evidence>
<dbReference type="InterPro" id="IPR035213">
    <property type="entry name" value="DUF5321"/>
</dbReference>
<dbReference type="VEuPathDB" id="FungiDB:PHYBLDRAFT_138670"/>
<evidence type="ECO:0000313" key="2">
    <source>
        <dbReference type="EMBL" id="OAD81121.1"/>
    </source>
</evidence>
<proteinExistence type="predicted"/>
<dbReference type="AlphaFoldDB" id="A0A163BES2"/>
<dbReference type="RefSeq" id="XP_018299161.1">
    <property type="nucleotide sequence ID" value="XM_018430046.1"/>
</dbReference>
<name>A0A163BES2_PHYB8</name>